<feature type="signal peptide" evidence="3">
    <location>
        <begin position="1"/>
        <end position="37"/>
    </location>
</feature>
<feature type="chain" id="PRO_5001808537" evidence="3">
    <location>
        <begin position="38"/>
        <end position="486"/>
    </location>
</feature>
<evidence type="ECO:0000256" key="1">
    <source>
        <dbReference type="SAM" id="MobiDB-lite"/>
    </source>
</evidence>
<gene>
    <name evidence="4" type="ORF">TGP89_294940</name>
</gene>
<feature type="region of interest" description="Disordered" evidence="1">
    <location>
        <begin position="76"/>
        <end position="105"/>
    </location>
</feature>
<name>A0A086JSY0_TOXGO</name>
<dbReference type="Proteomes" id="UP000028828">
    <property type="component" value="Unassembled WGS sequence"/>
</dbReference>
<comment type="caution">
    <text evidence="4">The sequence shown here is derived from an EMBL/GenBank/DDBJ whole genome shotgun (WGS) entry which is preliminary data.</text>
</comment>
<dbReference type="EMBL" id="AEYI02001610">
    <property type="protein sequence ID" value="KFG35248.1"/>
    <property type="molecule type" value="Genomic_DNA"/>
</dbReference>
<sequence length="486" mass="53975">MCLSRCCFGRPGRQAWLLRALRSLSSLLFLLLLSVNGICTVSHATAAKPTKAEHFQCPASPGESCSSFPLSPFSSSSPSSSPSSSRSSPTPASSSSSPSSPSSPLKKTTVFSPSVSSSPFASLPPFPRGVRPANVRFTFSRRVEKVSAFTFWINWLLLLLASLLVACVLLVALLGEARLWALAERVSPALRLWRKNRKKMQREAGRLACAYEEKREQRSKQITEMIFAVETHNAEKQLECFRSIEALEAELLEIRKEFLAVRGRLDVCAQARALVRTLRCPSVSASVLAAEPSEDAASSLLSSMTIDSVLQRRSTPFRRRRRRQETEKARRAGVQSSAWRGDRAAAQSETDEEEESPAETEEEAEDSEEEGQEEEGEETGEVESLEETRLLSEEAEEAHRLVRYSSSSSLSSAADSVVEEGIVKDALEERREFRVSEDAREHREQAQRDAATTTWRGTLMEGALLGHRFEQLQKRKLINSAKVLQH</sequence>
<evidence type="ECO:0000313" key="5">
    <source>
        <dbReference type="Proteomes" id="UP000028828"/>
    </source>
</evidence>
<keyword evidence="2" id="KW-0472">Membrane</keyword>
<feature type="compositionally biased region" description="Low complexity" evidence="1">
    <location>
        <begin position="76"/>
        <end position="104"/>
    </location>
</feature>
<organism evidence="4 5">
    <name type="scientific">Toxoplasma gondii p89</name>
    <dbReference type="NCBI Taxonomy" id="943119"/>
    <lineage>
        <taxon>Eukaryota</taxon>
        <taxon>Sar</taxon>
        <taxon>Alveolata</taxon>
        <taxon>Apicomplexa</taxon>
        <taxon>Conoidasida</taxon>
        <taxon>Coccidia</taxon>
        <taxon>Eucoccidiorida</taxon>
        <taxon>Eimeriorina</taxon>
        <taxon>Sarcocystidae</taxon>
        <taxon>Toxoplasma</taxon>
    </lineage>
</organism>
<keyword evidence="2" id="KW-1133">Transmembrane helix</keyword>
<protein>
    <submittedName>
        <fullName evidence="4">Putative transmembrane protein</fullName>
    </submittedName>
</protein>
<proteinExistence type="predicted"/>
<keyword evidence="3" id="KW-0732">Signal</keyword>
<feature type="compositionally biased region" description="Basic and acidic residues" evidence="1">
    <location>
        <begin position="386"/>
        <end position="400"/>
    </location>
</feature>
<feature type="region of interest" description="Disordered" evidence="1">
    <location>
        <begin position="312"/>
        <end position="420"/>
    </location>
</feature>
<evidence type="ECO:0000256" key="2">
    <source>
        <dbReference type="SAM" id="Phobius"/>
    </source>
</evidence>
<reference evidence="4 5" key="1">
    <citation type="submission" date="2014-03" db="EMBL/GenBank/DDBJ databases">
        <authorList>
            <person name="Sibley D."/>
            <person name="Venepally P."/>
            <person name="Karamycheva S."/>
            <person name="Hadjithomas M."/>
            <person name="Khan A."/>
            <person name="Brunk B."/>
            <person name="Roos D."/>
            <person name="Caler E."/>
            <person name="Lorenzi H."/>
        </authorList>
    </citation>
    <scope>NUCLEOTIDE SEQUENCE [LARGE SCALE GENOMIC DNA]</scope>
    <source>
        <strain evidence="5">p89</strain>
    </source>
</reference>
<feature type="transmembrane region" description="Helical" evidence="2">
    <location>
        <begin position="152"/>
        <end position="175"/>
    </location>
</feature>
<evidence type="ECO:0000256" key="3">
    <source>
        <dbReference type="SAM" id="SignalP"/>
    </source>
</evidence>
<dbReference type="OrthoDB" id="10492816at2759"/>
<feature type="compositionally biased region" description="Low complexity" evidence="1">
    <location>
        <begin position="405"/>
        <end position="416"/>
    </location>
</feature>
<dbReference type="AlphaFoldDB" id="A0A086JSY0"/>
<keyword evidence="2 4" id="KW-0812">Transmembrane</keyword>
<evidence type="ECO:0000313" key="4">
    <source>
        <dbReference type="EMBL" id="KFG35248.1"/>
    </source>
</evidence>
<accession>A0A086JSY0</accession>
<feature type="compositionally biased region" description="Acidic residues" evidence="1">
    <location>
        <begin position="349"/>
        <end position="385"/>
    </location>
</feature>
<dbReference type="VEuPathDB" id="ToxoDB:TGP89_294940"/>